<comment type="cofactor">
    <cofactor evidence="1 7">
        <name>(R)-lipoate</name>
        <dbReference type="ChEBI" id="CHEBI:83088"/>
    </cofactor>
</comment>
<dbReference type="PROSITE" id="PS50968">
    <property type="entry name" value="BIOTINYL_LIPOYL"/>
    <property type="match status" value="1"/>
</dbReference>
<evidence type="ECO:0000256" key="6">
    <source>
        <dbReference type="ARBA" id="ARBA00023315"/>
    </source>
</evidence>
<feature type="domain" description="Lipoyl-binding" evidence="8">
    <location>
        <begin position="3"/>
        <end position="78"/>
    </location>
</feature>
<comment type="subunit">
    <text evidence="3">Forms a 24-polypeptide structural core with octahedral symmetry.</text>
</comment>
<dbReference type="Pfam" id="PF00198">
    <property type="entry name" value="2-oxoacid_dh"/>
    <property type="match status" value="1"/>
</dbReference>
<comment type="caution">
    <text evidence="10">The sequence shown here is derived from an EMBL/GenBank/DDBJ whole genome shotgun (WGS) entry which is preliminary data.</text>
</comment>
<dbReference type="Pfam" id="PF00364">
    <property type="entry name" value="Biotin_lipoyl"/>
    <property type="match status" value="1"/>
</dbReference>
<dbReference type="GO" id="GO:0031405">
    <property type="term" value="F:lipoic acid binding"/>
    <property type="evidence" value="ECO:0007669"/>
    <property type="project" value="TreeGrafter"/>
</dbReference>
<evidence type="ECO:0000313" key="10">
    <source>
        <dbReference type="EMBL" id="MBR0658428.1"/>
    </source>
</evidence>
<reference evidence="11 12" key="2">
    <citation type="submission" date="2020-02" db="EMBL/GenBank/DDBJ databases">
        <authorList>
            <person name="Sun Q."/>
            <person name="Inoue M."/>
        </authorList>
    </citation>
    <scope>NUCLEOTIDE SEQUENCE [LARGE SCALE GENOMIC DNA]</scope>
    <source>
        <strain evidence="11 12">KCTC 22478</strain>
    </source>
</reference>
<dbReference type="EMBL" id="JAAEDK010000007">
    <property type="protein sequence ID" value="MBR0658428.1"/>
    <property type="molecule type" value="Genomic_DNA"/>
</dbReference>
<dbReference type="Pfam" id="PF02817">
    <property type="entry name" value="E3_binding"/>
    <property type="match status" value="1"/>
</dbReference>
<dbReference type="InterPro" id="IPR000089">
    <property type="entry name" value="Biotin_lipoyl"/>
</dbReference>
<evidence type="ECO:0000313" key="12">
    <source>
        <dbReference type="Proteomes" id="UP000746741"/>
    </source>
</evidence>
<dbReference type="Gene3D" id="2.40.50.100">
    <property type="match status" value="1"/>
</dbReference>
<evidence type="ECO:0000259" key="9">
    <source>
        <dbReference type="PROSITE" id="PS51826"/>
    </source>
</evidence>
<evidence type="ECO:0000259" key="8">
    <source>
        <dbReference type="PROSITE" id="PS50968"/>
    </source>
</evidence>
<reference evidence="10" key="1">
    <citation type="submission" date="2020-01" db="EMBL/GenBank/DDBJ databases">
        <authorList>
            <person name="Rat A."/>
        </authorList>
    </citation>
    <scope>NUCLEOTIDE SEQUENCE</scope>
    <source>
        <strain evidence="10">LMG 31161</strain>
    </source>
</reference>
<evidence type="ECO:0000256" key="2">
    <source>
        <dbReference type="ARBA" id="ARBA00007317"/>
    </source>
</evidence>
<dbReference type="SUPFAM" id="SSF51230">
    <property type="entry name" value="Single hybrid motif"/>
    <property type="match status" value="1"/>
</dbReference>
<accession>A0A9X9WDL8</accession>
<dbReference type="PROSITE" id="PS51826">
    <property type="entry name" value="PSBD"/>
    <property type="match status" value="1"/>
</dbReference>
<organism evidence="10 13">
    <name type="scientific">Neoroseomonas oryzicola</name>
    <dbReference type="NCBI Taxonomy" id="535904"/>
    <lineage>
        <taxon>Bacteria</taxon>
        <taxon>Pseudomonadati</taxon>
        <taxon>Pseudomonadota</taxon>
        <taxon>Alphaproteobacteria</taxon>
        <taxon>Acetobacterales</taxon>
        <taxon>Acetobacteraceae</taxon>
        <taxon>Neoroseomonas</taxon>
    </lineage>
</organism>
<evidence type="ECO:0000256" key="5">
    <source>
        <dbReference type="ARBA" id="ARBA00022823"/>
    </source>
</evidence>
<name>A0A9X9WDL8_9PROT</name>
<dbReference type="CDD" id="cd06849">
    <property type="entry name" value="lipoyl_domain"/>
    <property type="match status" value="1"/>
</dbReference>
<dbReference type="PROSITE" id="PS00189">
    <property type="entry name" value="LIPOYL"/>
    <property type="match status" value="1"/>
</dbReference>
<dbReference type="InterPro" id="IPR036625">
    <property type="entry name" value="E3-bd_dom_sf"/>
</dbReference>
<dbReference type="GO" id="GO:0016407">
    <property type="term" value="F:acetyltransferase activity"/>
    <property type="evidence" value="ECO:0007669"/>
    <property type="project" value="TreeGrafter"/>
</dbReference>
<keyword evidence="6 7" id="KW-0012">Acyltransferase</keyword>
<protein>
    <recommendedName>
        <fullName evidence="7">Dihydrolipoamide acetyltransferase component of pyruvate dehydrogenase complex</fullName>
        <ecNumber evidence="7">2.3.1.-</ecNumber>
    </recommendedName>
</protein>
<evidence type="ECO:0000256" key="4">
    <source>
        <dbReference type="ARBA" id="ARBA00022679"/>
    </source>
</evidence>
<dbReference type="Proteomes" id="UP000746741">
    <property type="component" value="Unassembled WGS sequence"/>
</dbReference>
<dbReference type="InterPro" id="IPR011053">
    <property type="entry name" value="Single_hybrid_motif"/>
</dbReference>
<dbReference type="InterPro" id="IPR001078">
    <property type="entry name" value="2-oxoacid_DH_actylTfrase"/>
</dbReference>
<dbReference type="PANTHER" id="PTHR43178">
    <property type="entry name" value="DIHYDROLIPOAMIDE ACETYLTRANSFERASE COMPONENT OF PYRUVATE DEHYDROGENASE COMPLEX"/>
    <property type="match status" value="1"/>
</dbReference>
<dbReference type="Gene3D" id="3.30.559.10">
    <property type="entry name" value="Chloramphenicol acetyltransferase-like domain"/>
    <property type="match status" value="1"/>
</dbReference>
<dbReference type="Gene3D" id="4.10.320.10">
    <property type="entry name" value="E3-binding domain"/>
    <property type="match status" value="1"/>
</dbReference>
<evidence type="ECO:0000313" key="11">
    <source>
        <dbReference type="EMBL" id="NKE17617.1"/>
    </source>
</evidence>
<evidence type="ECO:0000256" key="7">
    <source>
        <dbReference type="RuleBase" id="RU003423"/>
    </source>
</evidence>
<evidence type="ECO:0000313" key="13">
    <source>
        <dbReference type="Proteomes" id="UP001138708"/>
    </source>
</evidence>
<evidence type="ECO:0000256" key="1">
    <source>
        <dbReference type="ARBA" id="ARBA00001938"/>
    </source>
</evidence>
<dbReference type="EMBL" id="JAAVUP010000003">
    <property type="protein sequence ID" value="NKE17617.1"/>
    <property type="molecule type" value="Genomic_DNA"/>
</dbReference>
<dbReference type="InterPro" id="IPR004167">
    <property type="entry name" value="PSBD"/>
</dbReference>
<dbReference type="RefSeq" id="WP_168041529.1">
    <property type="nucleotide sequence ID" value="NZ_JAAEDK010000007.1"/>
</dbReference>
<dbReference type="PANTHER" id="PTHR43178:SF12">
    <property type="entry name" value="DIHYDROLIPOAMIDE ACETYLTRANSFERASE COMPONENT OF PYRUVATE DEHYDROGENASE COMPLEX"/>
    <property type="match status" value="1"/>
</dbReference>
<comment type="similarity">
    <text evidence="2 7">Belongs to the 2-oxoacid dehydrogenase family.</text>
</comment>
<gene>
    <name evidence="11" type="ORF">GWK15_11745</name>
    <name evidence="10" type="ORF">GXW75_04140</name>
</gene>
<dbReference type="AlphaFoldDB" id="A0A9X9WDL8"/>
<reference evidence="10" key="3">
    <citation type="journal article" date="2021" name="Syst. Appl. Microbiol.">
        <title>Roseomonas hellenica sp. nov., isolated from roots of wild-growing Alkanna tinctoria.</title>
        <authorList>
            <person name="Rat A."/>
            <person name="Naranjo H.D."/>
            <person name="Lebbe L."/>
            <person name="Cnockaert M."/>
            <person name="Krigas N."/>
            <person name="Grigoriadou K."/>
            <person name="Maloupa E."/>
            <person name="Willems A."/>
        </authorList>
    </citation>
    <scope>NUCLEOTIDE SEQUENCE</scope>
    <source>
        <strain evidence="10">LMG 31161</strain>
    </source>
</reference>
<proteinExistence type="inferred from homology"/>
<dbReference type="Proteomes" id="UP001138708">
    <property type="component" value="Unassembled WGS sequence"/>
</dbReference>
<dbReference type="GO" id="GO:0005737">
    <property type="term" value="C:cytoplasm"/>
    <property type="evidence" value="ECO:0007669"/>
    <property type="project" value="TreeGrafter"/>
</dbReference>
<keyword evidence="5 7" id="KW-0450">Lipoyl</keyword>
<dbReference type="InterPro" id="IPR003016">
    <property type="entry name" value="2-oxoA_DH_lipoyl-BS"/>
</dbReference>
<evidence type="ECO:0000256" key="3">
    <source>
        <dbReference type="ARBA" id="ARBA00011484"/>
    </source>
</evidence>
<dbReference type="SUPFAM" id="SSF52777">
    <property type="entry name" value="CoA-dependent acyltransferases"/>
    <property type="match status" value="1"/>
</dbReference>
<feature type="domain" description="Peripheral subunit-binding (PSBD)" evidence="9">
    <location>
        <begin position="113"/>
        <end position="150"/>
    </location>
</feature>
<keyword evidence="4 7" id="KW-0808">Transferase</keyword>
<dbReference type="InterPro" id="IPR023213">
    <property type="entry name" value="CAT-like_dom_sf"/>
</dbReference>
<keyword evidence="12" id="KW-1185">Reference proteome</keyword>
<dbReference type="SUPFAM" id="SSF47005">
    <property type="entry name" value="Peripheral subunit-binding domain of 2-oxo acid dehydrogenase complex"/>
    <property type="match status" value="1"/>
</dbReference>
<dbReference type="InterPro" id="IPR050743">
    <property type="entry name" value="2-oxoacid_DH_E2_comp"/>
</dbReference>
<dbReference type="EC" id="2.3.1.-" evidence="7"/>
<sequence length="362" mass="36884">MTRAVFTLPDLGEGLQEAEIVAWHVAPGDHVVADQPIVSVETEKAVVEVPSPQAGRIAEIFAAAGQKVRVGAPLLRFVEGAEADTGAVVGSLPQGAAPPRPVAAAPTATPAIAAMPAARARAQALGLDLATLRGSGPGGTITLADVEAAAGSRGEELRGVRLAMARNMAAFRDSVAPTTVCDDADVTGWAPDAEVTLRLARAVAAGCRAAPSLNAWLEGEPPLRRLHAAVDLGIAVDTGDGLFVPVLRDVGGRDDAALRADFAALKAAVRSRAAPPAMLRGATVTLSNFGTMGGRYAALAVVPPQVAILGAGRIDARPAVHDGALAVRRLLPLSLTFDHRAVTGGEAARFLAAAIAELEKSE</sequence>